<feature type="region of interest" description="Disordered" evidence="1">
    <location>
        <begin position="1"/>
        <end position="46"/>
    </location>
</feature>
<evidence type="ECO:0000313" key="3">
    <source>
        <dbReference type="Proteomes" id="UP001388673"/>
    </source>
</evidence>
<feature type="compositionally biased region" description="Polar residues" evidence="1">
    <location>
        <begin position="153"/>
        <end position="162"/>
    </location>
</feature>
<dbReference type="AlphaFoldDB" id="A0AAW0YUE2"/>
<feature type="compositionally biased region" description="Basic and acidic residues" evidence="1">
    <location>
        <begin position="165"/>
        <end position="175"/>
    </location>
</feature>
<dbReference type="RefSeq" id="XP_066800149.1">
    <property type="nucleotide sequence ID" value="XM_066949141.1"/>
</dbReference>
<proteinExistence type="predicted"/>
<gene>
    <name evidence="2" type="ORF">IAR55_006054</name>
</gene>
<dbReference type="GO" id="GO:0008033">
    <property type="term" value="P:tRNA processing"/>
    <property type="evidence" value="ECO:0007669"/>
    <property type="project" value="InterPro"/>
</dbReference>
<sequence>MAPPAPVPGPSKGKAKAAAVVTHDESKTIRAQSKKDKTAPKQDVRDGAGLNKDVVKAVLASPLTTTWPNIPRHLQTAVLHALQEMVPGQVADYHVSRARCHTKERRIDKRTKRKAQKAGGIENTEGLAKVEEEDEDVNMVEDDTAVGYKRKSNPNSTAGPSTKKQRTEIAEEERPEKPEILSHLVLGINEVIKCLEAQIDELKLRLLIMADSLNPTPRTPRHSTTTKDLLPTAPVPALEADGKEEEPVSSTFGKPRTLSPLSFIVVPLLSINPQSLVYPIPSYCATYNALVYQHAQLAKTVKTRVKESEWEEVLGTEKREEVRVVPLGEVEKDMAQLVGLRRLACLGVKTSHPNLEVLEKLLPKSVLHPPRHSITLPFPTSSLKVHAGSKDKTKPTPDKNSKLQSNDTSTAFDSAQIPIPHVHYAPLHIKGIQTTVPVNNAARKAKRLEEVRKRRVEVKLLKKEQKGKGKPANASTVGMEFVCYCVKNAMKFFTE</sequence>
<organism evidence="2 3">
    <name type="scientific">Kwoniella newhampshirensis</name>
    <dbReference type="NCBI Taxonomy" id="1651941"/>
    <lineage>
        <taxon>Eukaryota</taxon>
        <taxon>Fungi</taxon>
        <taxon>Dikarya</taxon>
        <taxon>Basidiomycota</taxon>
        <taxon>Agaricomycotina</taxon>
        <taxon>Tremellomycetes</taxon>
        <taxon>Tremellales</taxon>
        <taxon>Cryptococcaceae</taxon>
        <taxon>Kwoniella</taxon>
    </lineage>
</organism>
<accession>A0AAW0YUE2</accession>
<dbReference type="EMBL" id="JBCAWK010000012">
    <property type="protein sequence ID" value="KAK8845341.1"/>
    <property type="molecule type" value="Genomic_DNA"/>
</dbReference>
<keyword evidence="3" id="KW-1185">Reference proteome</keyword>
<dbReference type="Proteomes" id="UP001388673">
    <property type="component" value="Unassembled WGS sequence"/>
</dbReference>
<evidence type="ECO:0000256" key="1">
    <source>
        <dbReference type="SAM" id="MobiDB-lite"/>
    </source>
</evidence>
<dbReference type="GO" id="GO:0000172">
    <property type="term" value="C:ribonuclease MRP complex"/>
    <property type="evidence" value="ECO:0007669"/>
    <property type="project" value="TreeGrafter"/>
</dbReference>
<feature type="region of interest" description="Disordered" evidence="1">
    <location>
        <begin position="214"/>
        <end position="253"/>
    </location>
</feature>
<dbReference type="GO" id="GO:0005829">
    <property type="term" value="C:cytosol"/>
    <property type="evidence" value="ECO:0007669"/>
    <property type="project" value="TreeGrafter"/>
</dbReference>
<evidence type="ECO:0000313" key="2">
    <source>
        <dbReference type="EMBL" id="KAK8845341.1"/>
    </source>
</evidence>
<name>A0AAW0YUE2_9TREE</name>
<feature type="region of interest" description="Disordered" evidence="1">
    <location>
        <begin position="107"/>
        <end position="126"/>
    </location>
</feature>
<dbReference type="KEGG" id="kne:92183312"/>
<dbReference type="GO" id="GO:0004526">
    <property type="term" value="F:ribonuclease P activity"/>
    <property type="evidence" value="ECO:0007669"/>
    <property type="project" value="TreeGrafter"/>
</dbReference>
<reference evidence="2 3" key="1">
    <citation type="journal article" date="2024" name="bioRxiv">
        <title>Comparative genomics of Cryptococcus and Kwoniella reveals pathogenesis evolution and contrasting karyotype dynamics via intercentromeric recombination or chromosome fusion.</title>
        <authorList>
            <person name="Coelho M.A."/>
            <person name="David-Palma M."/>
            <person name="Shea T."/>
            <person name="Bowers K."/>
            <person name="McGinley-Smith S."/>
            <person name="Mohammad A.W."/>
            <person name="Gnirke A."/>
            <person name="Yurkov A.M."/>
            <person name="Nowrousian M."/>
            <person name="Sun S."/>
            <person name="Cuomo C.A."/>
            <person name="Heitman J."/>
        </authorList>
    </citation>
    <scope>NUCLEOTIDE SEQUENCE [LARGE SCALE GENOMIC DNA]</scope>
    <source>
        <strain evidence="2 3">CBS 13917</strain>
    </source>
</reference>
<dbReference type="InterPro" id="IPR013241">
    <property type="entry name" value="RNase_P_Pop3"/>
</dbReference>
<dbReference type="GeneID" id="92183312"/>
<feature type="region of interest" description="Disordered" evidence="1">
    <location>
        <begin position="377"/>
        <end position="408"/>
    </location>
</feature>
<protein>
    <submittedName>
        <fullName evidence="2">Uncharacterized protein</fullName>
    </submittedName>
</protein>
<feature type="region of interest" description="Disordered" evidence="1">
    <location>
        <begin position="144"/>
        <end position="175"/>
    </location>
</feature>
<feature type="compositionally biased region" description="Low complexity" evidence="1">
    <location>
        <begin position="10"/>
        <end position="21"/>
    </location>
</feature>
<dbReference type="GO" id="GO:0005655">
    <property type="term" value="C:nucleolar ribonuclease P complex"/>
    <property type="evidence" value="ECO:0007669"/>
    <property type="project" value="TreeGrafter"/>
</dbReference>
<comment type="caution">
    <text evidence="2">The sequence shown here is derived from an EMBL/GenBank/DDBJ whole genome shotgun (WGS) entry which is preliminary data.</text>
</comment>
<feature type="compositionally biased region" description="Basic and acidic residues" evidence="1">
    <location>
        <begin position="22"/>
        <end position="46"/>
    </location>
</feature>
<dbReference type="PANTHER" id="PTHR28272">
    <property type="entry name" value="RIBONUCLEASES P/MRP PROTEIN SUBUNIT POP3"/>
    <property type="match status" value="1"/>
</dbReference>
<dbReference type="PANTHER" id="PTHR28272:SF1">
    <property type="entry name" value="RIBONUCLEASES P_MRP PROTEIN SUBUNIT POP3"/>
    <property type="match status" value="1"/>
</dbReference>
<feature type="compositionally biased region" description="Basic and acidic residues" evidence="1">
    <location>
        <begin position="388"/>
        <end position="401"/>
    </location>
</feature>
<dbReference type="GO" id="GO:0006364">
    <property type="term" value="P:rRNA processing"/>
    <property type="evidence" value="ECO:0007669"/>
    <property type="project" value="InterPro"/>
</dbReference>
<dbReference type="GO" id="GO:0000171">
    <property type="term" value="F:ribonuclease MRP activity"/>
    <property type="evidence" value="ECO:0007669"/>
    <property type="project" value="TreeGrafter"/>
</dbReference>
<dbReference type="GO" id="GO:0034965">
    <property type="term" value="P:intronic box C/D snoRNA processing"/>
    <property type="evidence" value="ECO:0007669"/>
    <property type="project" value="TreeGrafter"/>
</dbReference>
<feature type="compositionally biased region" description="Basic residues" evidence="1">
    <location>
        <begin position="107"/>
        <end position="116"/>
    </location>
</feature>